<dbReference type="GO" id="GO:0016491">
    <property type="term" value="F:oxidoreductase activity"/>
    <property type="evidence" value="ECO:0007669"/>
    <property type="project" value="InterPro"/>
</dbReference>
<sequence>MIPDEKVVIDARGIHYTRLNGLIRQAVEDGATEIVLKNVLGQRFIADALKADVCIEIYGVPGGDLGMFMSGPVCIVHGNCEHAPGNTMDDGRIIVHGSTGDAAAHSMRGGKIFVRDYIGYRGGIHMKEYDQKKPTLVIGKSAHAFLGEYMAGGLIIMLGIDQKGPFLERGIGSGIHGGRIVIRGPVDDRYLGVGARKMELDENMLCEIHSLVKEFCNYFNIDDKPLMDNDYTIIGPSSSRPFAGKYTWE</sequence>
<dbReference type="InterPro" id="IPR012061">
    <property type="entry name" value="Glu_synth_lsu_3"/>
</dbReference>
<dbReference type="PANTHER" id="PTHR39673">
    <property type="entry name" value="TUNGSTEN FORMYLMETHANOFURAN DEHYDROGENASE, SUBUNIT C (FWDC)"/>
    <property type="match status" value="1"/>
</dbReference>
<keyword evidence="3" id="KW-1185">Reference proteome</keyword>
<dbReference type="CDD" id="cd00981">
    <property type="entry name" value="arch_gltB"/>
    <property type="match status" value="1"/>
</dbReference>
<dbReference type="GeneID" id="10821941"/>
<reference evidence="2 3" key="1">
    <citation type="submission" date="2010-07" db="EMBL/GenBank/DDBJ databases">
        <title>The complete genome of Methanosalsum zhilinae DSM 4017.</title>
        <authorList>
            <consortium name="US DOE Joint Genome Institute (JGI-PGF)"/>
            <person name="Lucas S."/>
            <person name="Copeland A."/>
            <person name="Lapidus A."/>
            <person name="Glavina del Rio T."/>
            <person name="Dalin E."/>
            <person name="Tice H."/>
            <person name="Bruce D."/>
            <person name="Goodwin L."/>
            <person name="Pitluck S."/>
            <person name="Kyrpides N."/>
            <person name="Mavromatis K."/>
            <person name="Ovchinnikova G."/>
            <person name="Daligault H."/>
            <person name="Detter J.C."/>
            <person name="Han C."/>
            <person name="Tapia R."/>
            <person name="Larimer F."/>
            <person name="Land M."/>
            <person name="Hauser L."/>
            <person name="Markowitz V."/>
            <person name="Cheng J.-F."/>
            <person name="Hugenholtz P."/>
            <person name="Woyke T."/>
            <person name="Wu D."/>
            <person name="Spring S."/>
            <person name="Schueler E."/>
            <person name="Brambilla E."/>
            <person name="Klenk H.-P."/>
            <person name="Eisen J.A."/>
        </authorList>
    </citation>
    <scope>NUCLEOTIDE SEQUENCE [LARGE SCALE GENOMIC DNA]</scope>
    <source>
        <strain evidence="3">DSM 4017 / NBRC 107636 / OCM 62 / WeN5</strain>
    </source>
</reference>
<dbReference type="PIRSF" id="PIRSF006519">
    <property type="entry name" value="GOGAT_dom3"/>
    <property type="match status" value="1"/>
</dbReference>
<dbReference type="PANTHER" id="PTHR39673:SF8">
    <property type="entry name" value="GLUTAMATE SYNTHASE ALPHA SUBUNIT C-TERMINAL DOMAIN-CONTAINING PROTEIN"/>
    <property type="match status" value="1"/>
</dbReference>
<dbReference type="Gene3D" id="2.160.20.60">
    <property type="entry name" value="Glutamate synthase, alpha subunit, C-terminal domain"/>
    <property type="match status" value="1"/>
</dbReference>
<proteinExistence type="predicted"/>
<feature type="domain" description="Glutamate synthase alpha subunit C-terminal" evidence="1">
    <location>
        <begin position="33"/>
        <end position="183"/>
    </location>
</feature>
<dbReference type="InterPro" id="IPR035710">
    <property type="entry name" value="Archaeal_gltB"/>
</dbReference>
<protein>
    <submittedName>
        <fullName evidence="2">Glutamate synthase alpha subunit domain protein</fullName>
    </submittedName>
</protein>
<dbReference type="OrthoDB" id="2513at2157"/>
<dbReference type="Proteomes" id="UP000006622">
    <property type="component" value="Chromosome"/>
</dbReference>
<dbReference type="HOGENOM" id="CLU_078510_1_0_2"/>
<dbReference type="RefSeq" id="WP_013897651.1">
    <property type="nucleotide sequence ID" value="NC_015676.1"/>
</dbReference>
<dbReference type="InterPro" id="IPR002489">
    <property type="entry name" value="Glu_synth_asu_C"/>
</dbReference>
<dbReference type="STRING" id="679901.Mzhil_0336"/>
<evidence type="ECO:0000313" key="2">
    <source>
        <dbReference type="EMBL" id="AEH60212.1"/>
    </source>
</evidence>
<evidence type="ECO:0000313" key="3">
    <source>
        <dbReference type="Proteomes" id="UP000006622"/>
    </source>
</evidence>
<dbReference type="EMBL" id="CP002101">
    <property type="protein sequence ID" value="AEH60212.1"/>
    <property type="molecule type" value="Genomic_DNA"/>
</dbReference>
<dbReference type="Pfam" id="PF01493">
    <property type="entry name" value="GXGXG"/>
    <property type="match status" value="1"/>
</dbReference>
<dbReference type="KEGG" id="mzh:Mzhil_0336"/>
<gene>
    <name evidence="2" type="ordered locus">Mzhil_0336</name>
</gene>
<name>F7XL76_METZD</name>
<dbReference type="AlphaFoldDB" id="F7XL76"/>
<dbReference type="InterPro" id="IPR036485">
    <property type="entry name" value="Glu_synth_asu_C_sf"/>
</dbReference>
<organism evidence="2 3">
    <name type="scientific">Methanosalsum zhilinae (strain DSM 4017 / NBRC 107636 / OCM 62 / WeN5)</name>
    <name type="common">Methanohalophilus zhilinae</name>
    <dbReference type="NCBI Taxonomy" id="679901"/>
    <lineage>
        <taxon>Archaea</taxon>
        <taxon>Methanobacteriati</taxon>
        <taxon>Methanobacteriota</taxon>
        <taxon>Stenosarchaea group</taxon>
        <taxon>Methanomicrobia</taxon>
        <taxon>Methanosarcinales</taxon>
        <taxon>Methanosarcinaceae</taxon>
        <taxon>Methanosalsum</taxon>
    </lineage>
</organism>
<dbReference type="SUPFAM" id="SSF69336">
    <property type="entry name" value="Alpha subunit of glutamate synthase, C-terminal domain"/>
    <property type="match status" value="1"/>
</dbReference>
<evidence type="ECO:0000259" key="1">
    <source>
        <dbReference type="Pfam" id="PF01493"/>
    </source>
</evidence>
<accession>F7XL76</accession>